<dbReference type="Pfam" id="PF18582">
    <property type="entry name" value="HZS_alpha"/>
    <property type="match status" value="1"/>
</dbReference>
<dbReference type="InterPro" id="IPR040698">
    <property type="entry name" value="HZS_alpha_mid"/>
</dbReference>
<comment type="caution">
    <text evidence="4">The sequence shown here is derived from an EMBL/GenBank/DDBJ whole genome shotgun (WGS) entry which is preliminary data.</text>
</comment>
<feature type="signal peptide" evidence="2">
    <location>
        <begin position="1"/>
        <end position="22"/>
    </location>
</feature>
<dbReference type="Proteomes" id="UP000321412">
    <property type="component" value="Unassembled WGS sequence"/>
</dbReference>
<protein>
    <recommendedName>
        <fullName evidence="3">Hydrazine synthase alpha subunit middle domain-containing protein</fullName>
    </recommendedName>
</protein>
<keyword evidence="2" id="KW-0732">Signal</keyword>
<dbReference type="RefSeq" id="WP_146979732.1">
    <property type="nucleotide sequence ID" value="NZ_VOSM01000001.1"/>
</dbReference>
<dbReference type="PROSITE" id="PS51257">
    <property type="entry name" value="PROKAR_LIPOPROTEIN"/>
    <property type="match status" value="1"/>
</dbReference>
<feature type="chain" id="PRO_5023129212" description="Hydrazine synthase alpha subunit middle domain-containing protein" evidence="2">
    <location>
        <begin position="23"/>
        <end position="1032"/>
    </location>
</feature>
<evidence type="ECO:0000259" key="3">
    <source>
        <dbReference type="Pfam" id="PF18582"/>
    </source>
</evidence>
<feature type="region of interest" description="Disordered" evidence="1">
    <location>
        <begin position="24"/>
        <end position="84"/>
    </location>
</feature>
<gene>
    <name evidence="4" type="ORF">FRC98_02575</name>
</gene>
<dbReference type="SUPFAM" id="SSF82171">
    <property type="entry name" value="DPP6 N-terminal domain-like"/>
    <property type="match status" value="1"/>
</dbReference>
<evidence type="ECO:0000313" key="5">
    <source>
        <dbReference type="Proteomes" id="UP000321412"/>
    </source>
</evidence>
<accession>A0A5C6XFR9</accession>
<dbReference type="OrthoDB" id="262125at2"/>
<name>A0A5C6XFR9_9DELT</name>
<evidence type="ECO:0000256" key="1">
    <source>
        <dbReference type="SAM" id="MobiDB-lite"/>
    </source>
</evidence>
<proteinExistence type="predicted"/>
<organism evidence="4 5">
    <name type="scientific">Lujinxingia vulgaris</name>
    <dbReference type="NCBI Taxonomy" id="2600176"/>
    <lineage>
        <taxon>Bacteria</taxon>
        <taxon>Deltaproteobacteria</taxon>
        <taxon>Bradymonadales</taxon>
        <taxon>Lujinxingiaceae</taxon>
        <taxon>Lujinxingia</taxon>
    </lineage>
</organism>
<feature type="region of interest" description="Disordered" evidence="1">
    <location>
        <begin position="852"/>
        <end position="872"/>
    </location>
</feature>
<dbReference type="EMBL" id="VOSM01000001">
    <property type="protein sequence ID" value="TXD39303.1"/>
    <property type="molecule type" value="Genomic_DNA"/>
</dbReference>
<evidence type="ECO:0000256" key="2">
    <source>
        <dbReference type="SAM" id="SignalP"/>
    </source>
</evidence>
<sequence length="1032" mass="114164">MQRLLLTHLCIGLLLALTSACSEETRGDDLTPGHAPDGGDVGEDTHDPNDPSDPDDPNNPGRAEGPGLPYHPGEPPPGTPDDVAQGVYYDIVYVRAPRYGDETNTEWPEVKDPIRMEPGTDLMLLRPDGSEEVLVSGGEKGAVIDPFVTFDGTSVLYSHCPDVVDVNTQRRDAPRAGCDIYRIELESRQIVRLTHQEWTPNTGAGNWSPNMLEAQERGQNYPGYGVFNLGATPLPGGKIMFTSSRDTMLPNKDFTFPNLRLYVMDADGKNVEPVGHLNLGSALHPNILHDGRVMFSSYESQGLRDQRNWALWVIYPDGRQWNPLMSSFASASSFHFFAQLSNGHVTVTEYYNQNNNGFGTLAAFPLTLPEPDRAPFGSPVPDDASNPRIQIGWYSNGNPQYMRFPFSPQGLYSLTPFALGGDSAASIHPDTGEFTGKVTHPSAAPHNDLLLVYTPGPANHLNRPTPIPYYDGGIYRLAAGEPVLNPEDLIEIKNDPAYNEQQPRAVVAYRDIYGIEEPARLSWLPEDQEHADELPTGSPFALLGSASLIKRDTRPGQGKDAFDGLEPFNTSQNNTGSNWFVQGADSGIYTDDDIWAVRIVAMETPTHRSYGTHSGVKFTNHANERLRILGEIPVRKFDDAGEPVVDPDGNPDTSFLAKIPADTPFTFQTLDRDGMVLNSSQTWHQLRPGEVRYDCGGCHAHSQSPTDFEATAAAREDYQIWDLTRTTPLLTRDDEGQPALIERSERAVDVEYLRDIQPLFERSCTPCHSESSTGGPAMDLVLDDTELIDGYPGTWHRLNNDAAAQWGIPPLVRVGESPRWRQANASRTIRKFQSRRSLLTWKVFGRRLDGWSNEDHPSASVPGDASTLPEGAHPNDSDLDYIGELMPPPGSDVPALTHDEKMTIARWIDLGSPVDHIDAAESGYGWFLDDLRPTLVVASPRERHISEPLQEIRFGAFDYYTALDEARTSVIADFEIQGRPAGSELADLFVESHDRVWALPLETPVSSGTITVTVYDQQGNQTRRERYFELSD</sequence>
<feature type="domain" description="Hydrazine synthase alpha subunit middle" evidence="3">
    <location>
        <begin position="597"/>
        <end position="699"/>
    </location>
</feature>
<reference evidence="4 5" key="1">
    <citation type="submission" date="2019-08" db="EMBL/GenBank/DDBJ databases">
        <title>Bradymonadales sp. TMQ4.</title>
        <authorList>
            <person name="Liang Q."/>
        </authorList>
    </citation>
    <scope>NUCLEOTIDE SEQUENCE [LARGE SCALE GENOMIC DNA]</scope>
    <source>
        <strain evidence="4 5">TMQ4</strain>
    </source>
</reference>
<keyword evidence="5" id="KW-1185">Reference proteome</keyword>
<dbReference type="AlphaFoldDB" id="A0A5C6XFR9"/>
<evidence type="ECO:0000313" key="4">
    <source>
        <dbReference type="EMBL" id="TXD39303.1"/>
    </source>
</evidence>